<feature type="transmembrane region" description="Helical" evidence="1">
    <location>
        <begin position="81"/>
        <end position="104"/>
    </location>
</feature>
<proteinExistence type="predicted"/>
<organism evidence="2 3">
    <name type="scientific">Serpentinicella alkaliphila</name>
    <dbReference type="NCBI Taxonomy" id="1734049"/>
    <lineage>
        <taxon>Bacteria</taxon>
        <taxon>Bacillati</taxon>
        <taxon>Bacillota</taxon>
        <taxon>Clostridia</taxon>
        <taxon>Peptostreptococcales</taxon>
        <taxon>Natronincolaceae</taxon>
        <taxon>Serpentinicella</taxon>
    </lineage>
</organism>
<dbReference type="PANTHER" id="PTHR37814">
    <property type="entry name" value="CONSERVED MEMBRANE PROTEIN"/>
    <property type="match status" value="1"/>
</dbReference>
<feature type="transmembrane region" description="Helical" evidence="1">
    <location>
        <begin position="300"/>
        <end position="319"/>
    </location>
</feature>
<feature type="transmembrane region" description="Helical" evidence="1">
    <location>
        <begin position="325"/>
        <end position="346"/>
    </location>
</feature>
<protein>
    <submittedName>
        <fullName evidence="2">Putative membrane protein YkvI</fullName>
    </submittedName>
</protein>
<feature type="transmembrane region" description="Helical" evidence="1">
    <location>
        <begin position="186"/>
        <end position="209"/>
    </location>
</feature>
<feature type="transmembrane region" description="Helical" evidence="1">
    <location>
        <begin position="262"/>
        <end position="288"/>
    </location>
</feature>
<sequence length="358" mass="38928">MNLKSISSRQIAMAFTGSFLGAGFVSGQELMQFFAVFGSFGIIGMFFAILMLFTFSCSVMKIAKRTGITEFDKIIVEKENPWLRAIFGGVFIIFLFGLVVVMIAGAGALLYQLFGIPIILGNALMAICLAIVALYGAKGVLTAFSITVPLLIVAALISSILSFFYFEGKNIVAQPFSGANPLLGNWLFSTIAFVSYNMMAAISILVPIATDVEEEKTIDKGIFQGAVQLIIVFVCILLPLTFNQNILADVELPMLTLAEKIHPLWGTVYAILLFCGMFGSALSCIFGVTIRVKKIKNTNTYMLTPIVAVMAFIGSIAGFKNLIAIFFPVCGYIGFFAMIGILMHFLSLQQKINMGLEE</sequence>
<dbReference type="AlphaFoldDB" id="A0A4V2T579"/>
<dbReference type="EMBL" id="SLYC01000001">
    <property type="protein sequence ID" value="TCQ08104.1"/>
    <property type="molecule type" value="Genomic_DNA"/>
</dbReference>
<dbReference type="Proteomes" id="UP000295504">
    <property type="component" value="Unassembled WGS sequence"/>
</dbReference>
<gene>
    <name evidence="2" type="ORF">EDD79_1001192</name>
</gene>
<keyword evidence="3" id="KW-1185">Reference proteome</keyword>
<dbReference type="PANTHER" id="PTHR37814:SF1">
    <property type="entry name" value="MEMBRANE PROTEIN"/>
    <property type="match status" value="1"/>
</dbReference>
<dbReference type="RefSeq" id="WP_132847272.1">
    <property type="nucleotide sequence ID" value="NZ_CP058648.1"/>
</dbReference>
<feature type="transmembrane region" description="Helical" evidence="1">
    <location>
        <begin position="141"/>
        <end position="166"/>
    </location>
</feature>
<keyword evidence="1" id="KW-0812">Transmembrane</keyword>
<comment type="caution">
    <text evidence="2">The sequence shown here is derived from an EMBL/GenBank/DDBJ whole genome shotgun (WGS) entry which is preliminary data.</text>
</comment>
<keyword evidence="1" id="KW-0472">Membrane</keyword>
<feature type="transmembrane region" description="Helical" evidence="1">
    <location>
        <begin position="110"/>
        <end position="134"/>
    </location>
</feature>
<dbReference type="Gene3D" id="1.20.1740.10">
    <property type="entry name" value="Amino acid/polyamine transporter I"/>
    <property type="match status" value="1"/>
</dbReference>
<evidence type="ECO:0000313" key="3">
    <source>
        <dbReference type="Proteomes" id="UP000295504"/>
    </source>
</evidence>
<accession>A0A4V2T579</accession>
<evidence type="ECO:0000256" key="1">
    <source>
        <dbReference type="SAM" id="Phobius"/>
    </source>
</evidence>
<evidence type="ECO:0000313" key="2">
    <source>
        <dbReference type="EMBL" id="TCQ08104.1"/>
    </source>
</evidence>
<name>A0A4V2T579_9FIRM</name>
<feature type="transmembrane region" description="Helical" evidence="1">
    <location>
        <begin position="221"/>
        <end position="242"/>
    </location>
</feature>
<dbReference type="InterPro" id="IPR038728">
    <property type="entry name" value="YkvI-like"/>
</dbReference>
<keyword evidence="1" id="KW-1133">Transmembrane helix</keyword>
<reference evidence="2 3" key="1">
    <citation type="submission" date="2019-03" db="EMBL/GenBank/DDBJ databases">
        <title>Genomic Encyclopedia of Type Strains, Phase IV (KMG-IV): sequencing the most valuable type-strain genomes for metagenomic binning, comparative biology and taxonomic classification.</title>
        <authorList>
            <person name="Goeker M."/>
        </authorList>
    </citation>
    <scope>NUCLEOTIDE SEQUENCE [LARGE SCALE GENOMIC DNA]</scope>
    <source>
        <strain evidence="2 3">DSM 100013</strain>
    </source>
</reference>
<dbReference type="OrthoDB" id="4424890at2"/>
<feature type="transmembrane region" description="Helical" evidence="1">
    <location>
        <begin position="37"/>
        <end position="60"/>
    </location>
</feature>